<reference evidence="1" key="1">
    <citation type="journal article" date="2020" name="mSystems">
        <title>Genome- and Community-Level Interaction Insights into Carbon Utilization and Element Cycling Functions of Hydrothermarchaeota in Hydrothermal Sediment.</title>
        <authorList>
            <person name="Zhou Z."/>
            <person name="Liu Y."/>
            <person name="Xu W."/>
            <person name="Pan J."/>
            <person name="Luo Z.H."/>
            <person name="Li M."/>
        </authorList>
    </citation>
    <scope>NUCLEOTIDE SEQUENCE [LARGE SCALE GENOMIC DNA]</scope>
    <source>
        <strain evidence="1">SpSt-906</strain>
    </source>
</reference>
<dbReference type="Gene3D" id="1.20.58.800">
    <property type="match status" value="1"/>
</dbReference>
<proteinExistence type="predicted"/>
<sequence>MIKRNAFLRLKKYEAKLDPEVIKKRFEAERKMMIEQEANLIPELCELEESAKVLIDEGCTSVIKYPFYLAYARELWRLTKRYGGNMLLQEIRILEMKWEARELDPSLLEKIRVSLFGINIT</sequence>
<gene>
    <name evidence="1" type="ORF">ENX07_07240</name>
</gene>
<dbReference type="EMBL" id="DTMQ01000043">
    <property type="protein sequence ID" value="HGE99841.1"/>
    <property type="molecule type" value="Genomic_DNA"/>
</dbReference>
<name>A0A7C3UXG2_UNCW3</name>
<comment type="caution">
    <text evidence="1">The sequence shown here is derived from an EMBL/GenBank/DDBJ whole genome shotgun (WGS) entry which is preliminary data.</text>
</comment>
<organism evidence="1">
    <name type="scientific">candidate division WOR-3 bacterium</name>
    <dbReference type="NCBI Taxonomy" id="2052148"/>
    <lineage>
        <taxon>Bacteria</taxon>
        <taxon>Bacteria division WOR-3</taxon>
    </lineage>
</organism>
<protein>
    <submittedName>
        <fullName evidence="1">Uncharacterized protein</fullName>
    </submittedName>
</protein>
<accession>A0A7C3UXG2</accession>
<dbReference type="AlphaFoldDB" id="A0A7C3UXG2"/>
<evidence type="ECO:0000313" key="1">
    <source>
        <dbReference type="EMBL" id="HGE99841.1"/>
    </source>
</evidence>